<dbReference type="EMBL" id="JBHRYC010000006">
    <property type="protein sequence ID" value="MFC3635884.1"/>
    <property type="molecule type" value="Genomic_DNA"/>
</dbReference>
<gene>
    <name evidence="1" type="primary">hutX</name>
    <name evidence="1" type="ORF">ACFONL_00530</name>
</gene>
<keyword evidence="2" id="KW-1185">Reference proteome</keyword>
<dbReference type="SUPFAM" id="SSF144064">
    <property type="entry name" value="Heme iron utilization protein-like"/>
    <property type="match status" value="1"/>
</dbReference>
<dbReference type="Pfam" id="PF06228">
    <property type="entry name" value="ChuX_HutX"/>
    <property type="match status" value="1"/>
</dbReference>
<organism evidence="1 2">
    <name type="scientific">Camelimonas fluminis</name>
    <dbReference type="NCBI Taxonomy" id="1576911"/>
    <lineage>
        <taxon>Bacteria</taxon>
        <taxon>Pseudomonadati</taxon>
        <taxon>Pseudomonadota</taxon>
        <taxon>Alphaproteobacteria</taxon>
        <taxon>Hyphomicrobiales</taxon>
        <taxon>Chelatococcaceae</taxon>
        <taxon>Camelimonas</taxon>
    </lineage>
</organism>
<accession>A0ABV7UBB3</accession>
<dbReference type="Gene3D" id="3.40.1570.10">
    <property type="entry name" value="HemS/ChuS/ChuX like domains"/>
    <property type="match status" value="1"/>
</dbReference>
<evidence type="ECO:0000313" key="2">
    <source>
        <dbReference type="Proteomes" id="UP001595704"/>
    </source>
</evidence>
<dbReference type="CDD" id="cd16829">
    <property type="entry name" value="ChuX_HutX-like"/>
    <property type="match status" value="1"/>
</dbReference>
<evidence type="ECO:0000313" key="1">
    <source>
        <dbReference type="EMBL" id="MFC3635884.1"/>
    </source>
</evidence>
<sequence>MTDVNADTIAALRAEIAEKPDGVLEALAERHHATMKTVFAALPDGQATPVPASRFEELWADLAAWGDVTFIVHTRDGVFETKAPVPPGSHGRGYFNIHGDSPLGGHIRADRCDSIWFVDRPFFGRRSCSLVFINTDGEAMFKVFVGRDAQRELNPQQVARFEALRANLA</sequence>
<dbReference type="Proteomes" id="UP001595704">
    <property type="component" value="Unassembled WGS sequence"/>
</dbReference>
<reference evidence="2" key="1">
    <citation type="journal article" date="2019" name="Int. J. Syst. Evol. Microbiol.">
        <title>The Global Catalogue of Microorganisms (GCM) 10K type strain sequencing project: providing services to taxonomists for standard genome sequencing and annotation.</title>
        <authorList>
            <consortium name="The Broad Institute Genomics Platform"/>
            <consortium name="The Broad Institute Genome Sequencing Center for Infectious Disease"/>
            <person name="Wu L."/>
            <person name="Ma J."/>
        </authorList>
    </citation>
    <scope>NUCLEOTIDE SEQUENCE [LARGE SCALE GENOMIC DNA]</scope>
    <source>
        <strain evidence="2">KCTC 42282</strain>
    </source>
</reference>
<dbReference type="RefSeq" id="WP_191319717.1">
    <property type="nucleotide sequence ID" value="NZ_BNCG01000010.1"/>
</dbReference>
<name>A0ABV7UBB3_9HYPH</name>
<dbReference type="NCBIfam" id="TIGR04108">
    <property type="entry name" value="HutX"/>
    <property type="match status" value="1"/>
</dbReference>
<protein>
    <submittedName>
        <fullName evidence="1">Heme utilization cystosolic carrier protein HutX</fullName>
    </submittedName>
</protein>
<dbReference type="PIRSF" id="PIRSF030840">
    <property type="entry name" value="DUF1008"/>
    <property type="match status" value="1"/>
</dbReference>
<dbReference type="InterPro" id="IPR053733">
    <property type="entry name" value="Heme_Transport_Util_sf"/>
</dbReference>
<proteinExistence type="predicted"/>
<dbReference type="InterPro" id="IPR010413">
    <property type="entry name" value="HutX-like"/>
</dbReference>
<comment type="caution">
    <text evidence="1">The sequence shown here is derived from an EMBL/GenBank/DDBJ whole genome shotgun (WGS) entry which is preliminary data.</text>
</comment>